<sequence>MRKLISLMLLVAAMPSVQAEISYDVFFRANGVDAIGNTVLEVAPDSIVRGVEVVLREVTDGEVNQLGDGGGLRTYAIELNPSDPNLFENGARNPNFQLSATGNDGDTFTAFNFAGGTAGQTVAPNTVELSLGTVDLVGPTVGQQITFSLADFDPANPNFDLASGGSIDSLINFGNTLTLSSVTAIPEPSSFALIGTLGSVILMRRRRR</sequence>
<dbReference type="Proteomes" id="UP001239462">
    <property type="component" value="Unassembled WGS sequence"/>
</dbReference>
<dbReference type="NCBIfam" id="TIGR02595">
    <property type="entry name" value="PEP_CTERM"/>
    <property type="match status" value="1"/>
</dbReference>
<organism evidence="2 3">
    <name type="scientific">Roseiconus lacunae</name>
    <dbReference type="NCBI Taxonomy" id="2605694"/>
    <lineage>
        <taxon>Bacteria</taxon>
        <taxon>Pseudomonadati</taxon>
        <taxon>Planctomycetota</taxon>
        <taxon>Planctomycetia</taxon>
        <taxon>Pirellulales</taxon>
        <taxon>Pirellulaceae</taxon>
        <taxon>Roseiconus</taxon>
    </lineage>
</organism>
<feature type="signal peptide" evidence="1">
    <location>
        <begin position="1"/>
        <end position="19"/>
    </location>
</feature>
<dbReference type="EMBL" id="JASZZN010000006">
    <property type="protein sequence ID" value="MDM4015701.1"/>
    <property type="molecule type" value="Genomic_DNA"/>
</dbReference>
<feature type="chain" id="PRO_5047295816" evidence="1">
    <location>
        <begin position="20"/>
        <end position="208"/>
    </location>
</feature>
<name>A0ABT7PHI3_9BACT</name>
<dbReference type="RefSeq" id="WP_289163205.1">
    <property type="nucleotide sequence ID" value="NZ_JASZZN010000006.1"/>
</dbReference>
<evidence type="ECO:0000313" key="3">
    <source>
        <dbReference type="Proteomes" id="UP001239462"/>
    </source>
</evidence>
<accession>A0ABT7PHI3</accession>
<gene>
    <name evidence="2" type="ORF">QTN89_09690</name>
</gene>
<comment type="caution">
    <text evidence="2">The sequence shown here is derived from an EMBL/GenBank/DDBJ whole genome shotgun (WGS) entry which is preliminary data.</text>
</comment>
<evidence type="ECO:0000256" key="1">
    <source>
        <dbReference type="SAM" id="SignalP"/>
    </source>
</evidence>
<reference evidence="2 3" key="1">
    <citation type="submission" date="2023-06" db="EMBL/GenBank/DDBJ databases">
        <title>Roseiconus lacunae JC819 isolated from Gulf of Mannar region, Tamil Nadu.</title>
        <authorList>
            <person name="Pk S."/>
            <person name="Ch S."/>
            <person name="Ch V.R."/>
        </authorList>
    </citation>
    <scope>NUCLEOTIDE SEQUENCE [LARGE SCALE GENOMIC DNA]</scope>
    <source>
        <strain evidence="2 3">JC819</strain>
    </source>
</reference>
<keyword evidence="1" id="KW-0732">Signal</keyword>
<protein>
    <submittedName>
        <fullName evidence="2">PEP-CTERM sorting domain-containing protein</fullName>
    </submittedName>
</protein>
<dbReference type="InterPro" id="IPR013424">
    <property type="entry name" value="Ice-binding_C"/>
</dbReference>
<evidence type="ECO:0000313" key="2">
    <source>
        <dbReference type="EMBL" id="MDM4015701.1"/>
    </source>
</evidence>
<keyword evidence="3" id="KW-1185">Reference proteome</keyword>
<proteinExistence type="predicted"/>